<sequence length="233" mass="26672">MEESDILQDLEKNLNLPDNNEVNQQLLQTQKQYFTMYMEKLMHSIPMGKAVIETIQKNGQAGDFMYMYTACKTIIQSLMNIKQTKAIKSVVDMIAGIMCKYVHERIVTPMFETMIHNNHLKRAYQAYQASIKVEENDAELEMKCLLHCIHEVLDKEEVQCIKLVHPFKSQLTQHMKAVSEYVVALLVSVTEPQPQSFIKNPEKNTEDIVVLHAASADPNKQTLSAVGRSNQNN</sequence>
<protein>
    <submittedName>
        <fullName evidence="1">Uncharacterized protein</fullName>
    </submittedName>
</protein>
<dbReference type="OrthoDB" id="6419079at2759"/>
<dbReference type="Proteomes" id="UP000499080">
    <property type="component" value="Unassembled WGS sequence"/>
</dbReference>
<evidence type="ECO:0000313" key="1">
    <source>
        <dbReference type="EMBL" id="GBM60946.1"/>
    </source>
</evidence>
<keyword evidence="2" id="KW-1185">Reference proteome</keyword>
<proteinExistence type="predicted"/>
<reference evidence="1 2" key="1">
    <citation type="journal article" date="2019" name="Sci. Rep.">
        <title>Orb-weaving spider Araneus ventricosus genome elucidates the spidroin gene catalogue.</title>
        <authorList>
            <person name="Kono N."/>
            <person name="Nakamura H."/>
            <person name="Ohtoshi R."/>
            <person name="Moran D.A.P."/>
            <person name="Shinohara A."/>
            <person name="Yoshida Y."/>
            <person name="Fujiwara M."/>
            <person name="Mori M."/>
            <person name="Tomita M."/>
            <person name="Arakawa K."/>
        </authorList>
    </citation>
    <scope>NUCLEOTIDE SEQUENCE [LARGE SCALE GENOMIC DNA]</scope>
</reference>
<comment type="caution">
    <text evidence="1">The sequence shown here is derived from an EMBL/GenBank/DDBJ whole genome shotgun (WGS) entry which is preliminary data.</text>
</comment>
<gene>
    <name evidence="1" type="ORF">AVEN_129684_1</name>
</gene>
<evidence type="ECO:0000313" key="2">
    <source>
        <dbReference type="Proteomes" id="UP000499080"/>
    </source>
</evidence>
<organism evidence="1 2">
    <name type="scientific">Araneus ventricosus</name>
    <name type="common">Orbweaver spider</name>
    <name type="synonym">Epeira ventricosa</name>
    <dbReference type="NCBI Taxonomy" id="182803"/>
    <lineage>
        <taxon>Eukaryota</taxon>
        <taxon>Metazoa</taxon>
        <taxon>Ecdysozoa</taxon>
        <taxon>Arthropoda</taxon>
        <taxon>Chelicerata</taxon>
        <taxon>Arachnida</taxon>
        <taxon>Araneae</taxon>
        <taxon>Araneomorphae</taxon>
        <taxon>Entelegynae</taxon>
        <taxon>Araneoidea</taxon>
        <taxon>Araneidae</taxon>
        <taxon>Araneus</taxon>
    </lineage>
</organism>
<accession>A0A4Y2H7Q6</accession>
<dbReference type="EMBL" id="BGPR01101803">
    <property type="protein sequence ID" value="GBM60946.1"/>
    <property type="molecule type" value="Genomic_DNA"/>
</dbReference>
<name>A0A4Y2H7Q6_ARAVE</name>
<dbReference type="AlphaFoldDB" id="A0A4Y2H7Q6"/>